<evidence type="ECO:0000256" key="1">
    <source>
        <dbReference type="SAM" id="MobiDB-lite"/>
    </source>
</evidence>
<dbReference type="SUPFAM" id="SSF103642">
    <property type="entry name" value="Sec-C motif"/>
    <property type="match status" value="1"/>
</dbReference>
<dbReference type="Gene3D" id="3.10.450.50">
    <property type="match status" value="1"/>
</dbReference>
<keyword evidence="3" id="KW-1185">Reference proteome</keyword>
<dbReference type="AlphaFoldDB" id="E1IFA6"/>
<sequence>MAKPAKTKKLGRNDPCHCGSGRKYKECHLIIEEAARSEQLLLRQAQDSLLPKIIEAAQSVPEQFPEAFARFWENKYTFEQMSDLDSVEDRGAERFLTWFAFDFRQQDGQTLIEQLNTAADAGTFEVDPYERRLLEQWRTVRLRPYIVTEIRKGKGMLLRDLLGEQEFDVTDYNAAKRLEVGEVVVGHLTPADTPLDASSPNYYLGGAAAHLTNDTPEKLVEFAELHLAAMRRERPEVTWSDLLEERSEVLNHFVIALPREEPDPSVMERLVADGRIALQLTKESVASLLGRVLPKEEEPTTDDSEEKPA</sequence>
<organism evidence="2 3">
    <name type="scientific">Oscillochloris trichoides DG-6</name>
    <dbReference type="NCBI Taxonomy" id="765420"/>
    <lineage>
        <taxon>Bacteria</taxon>
        <taxon>Bacillati</taxon>
        <taxon>Chloroflexota</taxon>
        <taxon>Chloroflexia</taxon>
        <taxon>Chloroflexales</taxon>
        <taxon>Chloroflexineae</taxon>
        <taxon>Oscillochloridaceae</taxon>
        <taxon>Oscillochloris</taxon>
    </lineage>
</organism>
<dbReference type="eggNOG" id="COG3012">
    <property type="taxonomic scope" value="Bacteria"/>
</dbReference>
<dbReference type="Pfam" id="PF02810">
    <property type="entry name" value="SEC-C"/>
    <property type="match status" value="1"/>
</dbReference>
<dbReference type="OrthoDB" id="6399948at2"/>
<dbReference type="EMBL" id="ADVR01000085">
    <property type="protein sequence ID" value="EFO80146.1"/>
    <property type="molecule type" value="Genomic_DNA"/>
</dbReference>
<dbReference type="STRING" id="765420.OSCT_2007"/>
<feature type="compositionally biased region" description="Acidic residues" evidence="1">
    <location>
        <begin position="299"/>
        <end position="309"/>
    </location>
</feature>
<reference evidence="2 3" key="1">
    <citation type="journal article" date="2011" name="J. Bacteriol.">
        <title>Draft genome sequence of the anoxygenic filamentous phototrophic bacterium Oscillochloris trichoides subsp. DG-6.</title>
        <authorList>
            <person name="Kuznetsov B.B."/>
            <person name="Ivanovsky R.N."/>
            <person name="Keppen O.I."/>
            <person name="Sukhacheva M.V."/>
            <person name="Bumazhkin B.K."/>
            <person name="Patutina E.O."/>
            <person name="Beletsky A.V."/>
            <person name="Mardanov A.V."/>
            <person name="Baslerov R.V."/>
            <person name="Panteleeva A.N."/>
            <person name="Kolganova T.V."/>
            <person name="Ravin N.V."/>
            <person name="Skryabin K.G."/>
        </authorList>
    </citation>
    <scope>NUCLEOTIDE SEQUENCE [LARGE SCALE GENOMIC DNA]</scope>
    <source>
        <strain evidence="2 3">DG-6</strain>
    </source>
</reference>
<evidence type="ECO:0000313" key="3">
    <source>
        <dbReference type="Proteomes" id="UP000054010"/>
    </source>
</evidence>
<protein>
    <submittedName>
        <fullName evidence="2">SecC motif-containing protein</fullName>
    </submittedName>
</protein>
<feature type="region of interest" description="Disordered" evidence="1">
    <location>
        <begin position="289"/>
        <end position="309"/>
    </location>
</feature>
<dbReference type="HOGENOM" id="CLU_854620_0_0_0"/>
<dbReference type="Proteomes" id="UP000054010">
    <property type="component" value="Unassembled WGS sequence"/>
</dbReference>
<name>E1IFA6_9CHLR</name>
<dbReference type="InterPro" id="IPR004027">
    <property type="entry name" value="SEC_C_motif"/>
</dbReference>
<gene>
    <name evidence="2" type="ORF">OSCT_2007</name>
</gene>
<proteinExistence type="predicted"/>
<comment type="caution">
    <text evidence="2">The sequence shown here is derived from an EMBL/GenBank/DDBJ whole genome shotgun (WGS) entry which is preliminary data.</text>
</comment>
<evidence type="ECO:0000313" key="2">
    <source>
        <dbReference type="EMBL" id="EFO80146.1"/>
    </source>
</evidence>
<accession>E1IFA6</accession>